<proteinExistence type="inferred from homology"/>
<dbReference type="PANTHER" id="PTHR46268">
    <property type="entry name" value="STRESS RESPONSE PROTEIN NHAX"/>
    <property type="match status" value="1"/>
</dbReference>
<dbReference type="PRINTS" id="PR01438">
    <property type="entry name" value="UNVRSLSTRESS"/>
</dbReference>
<gene>
    <name evidence="3" type="ORF">FEM33_10705</name>
</gene>
<dbReference type="SUPFAM" id="SSF52402">
    <property type="entry name" value="Adenine nucleotide alpha hydrolases-like"/>
    <property type="match status" value="2"/>
</dbReference>
<reference evidence="3 4" key="1">
    <citation type="submission" date="2019-05" db="EMBL/GenBank/DDBJ databases">
        <authorList>
            <person name="Qu J.-H."/>
        </authorList>
    </citation>
    <scope>NUCLEOTIDE SEQUENCE [LARGE SCALE GENOMIC DNA]</scope>
    <source>
        <strain evidence="3 4">NS28</strain>
    </source>
</reference>
<dbReference type="Pfam" id="PF00582">
    <property type="entry name" value="Usp"/>
    <property type="match status" value="1"/>
</dbReference>
<evidence type="ECO:0000259" key="2">
    <source>
        <dbReference type="Pfam" id="PF00582"/>
    </source>
</evidence>
<name>A0A5M8QZA8_9BACT</name>
<keyword evidence="4" id="KW-1185">Reference proteome</keyword>
<accession>A0A5M8QZA8</accession>
<dbReference type="Proteomes" id="UP000323994">
    <property type="component" value="Unassembled WGS sequence"/>
</dbReference>
<dbReference type="InterPro" id="IPR006016">
    <property type="entry name" value="UspA"/>
</dbReference>
<protein>
    <submittedName>
        <fullName evidence="3">Universal stress protein</fullName>
    </submittedName>
</protein>
<feature type="domain" description="UspA" evidence="2">
    <location>
        <begin position="1"/>
        <end position="138"/>
    </location>
</feature>
<dbReference type="OrthoDB" id="1522603at2"/>
<dbReference type="RefSeq" id="WP_138279464.1">
    <property type="nucleotide sequence ID" value="NZ_VBSN01000032.1"/>
</dbReference>
<comment type="similarity">
    <text evidence="1">Belongs to the universal stress protein A family.</text>
</comment>
<evidence type="ECO:0000256" key="1">
    <source>
        <dbReference type="ARBA" id="ARBA00008791"/>
    </source>
</evidence>
<evidence type="ECO:0000313" key="4">
    <source>
        <dbReference type="Proteomes" id="UP000323994"/>
    </source>
</evidence>
<dbReference type="PANTHER" id="PTHR46268:SF6">
    <property type="entry name" value="UNIVERSAL STRESS PROTEIN UP12"/>
    <property type="match status" value="1"/>
</dbReference>
<dbReference type="EMBL" id="VBSN01000032">
    <property type="protein sequence ID" value="KAA6439743.1"/>
    <property type="molecule type" value="Genomic_DNA"/>
</dbReference>
<comment type="caution">
    <text evidence="3">The sequence shown here is derived from an EMBL/GenBank/DDBJ whole genome shotgun (WGS) entry which is preliminary data.</text>
</comment>
<sequence length="272" mass="30429">MKKILIPIDFSESSQHIIQVAKAIALKTGAELAIMHTYQTNIAIPVTESTEQVCDDMENSYKQLLNEYVIGAQIEGYQAEGIWESNGIHTSVLSQASKIKADLIVIGRTGQGNFMDKLIGSSATGIALDAYCPVLVVPSQVETIKFTRAVYATQLEYEEINILHQVKRLTEQLGTRLTFIKISSLEQPNIQPDEQYVQQMINELDISASDIVIQKESGVIEGIKKYCQQVEADLLIVSTRERGFWEQYIVNPSITKKLVVETDVPLLVFHLK</sequence>
<evidence type="ECO:0000313" key="3">
    <source>
        <dbReference type="EMBL" id="KAA6439743.1"/>
    </source>
</evidence>
<organism evidence="3 4">
    <name type="scientific">Dyadobacter flavalbus</name>
    <dbReference type="NCBI Taxonomy" id="2579942"/>
    <lineage>
        <taxon>Bacteria</taxon>
        <taxon>Pseudomonadati</taxon>
        <taxon>Bacteroidota</taxon>
        <taxon>Cytophagia</taxon>
        <taxon>Cytophagales</taxon>
        <taxon>Spirosomataceae</taxon>
        <taxon>Dyadobacter</taxon>
    </lineage>
</organism>
<dbReference type="InterPro" id="IPR006015">
    <property type="entry name" value="Universal_stress_UspA"/>
</dbReference>
<dbReference type="Gene3D" id="3.40.50.12370">
    <property type="match status" value="1"/>
</dbReference>
<dbReference type="CDD" id="cd00293">
    <property type="entry name" value="USP-like"/>
    <property type="match status" value="1"/>
</dbReference>
<dbReference type="AlphaFoldDB" id="A0A5M8QZA8"/>